<keyword evidence="2" id="KW-0732">Signal</keyword>
<proteinExistence type="predicted"/>
<protein>
    <submittedName>
        <fullName evidence="4">Mediator of RNA polymerase II transcription subunit 15</fullName>
    </submittedName>
</protein>
<feature type="signal peptide" evidence="2">
    <location>
        <begin position="1"/>
        <end position="15"/>
    </location>
</feature>
<organism evidence="4">
    <name type="scientific">Neodiprion lecontei</name>
    <name type="common">Redheaded pine sawfly</name>
    <dbReference type="NCBI Taxonomy" id="441921"/>
    <lineage>
        <taxon>Eukaryota</taxon>
        <taxon>Metazoa</taxon>
        <taxon>Ecdysozoa</taxon>
        <taxon>Arthropoda</taxon>
        <taxon>Hexapoda</taxon>
        <taxon>Insecta</taxon>
        <taxon>Pterygota</taxon>
        <taxon>Neoptera</taxon>
        <taxon>Endopterygota</taxon>
        <taxon>Hymenoptera</taxon>
        <taxon>Tenthredinoidea</taxon>
        <taxon>Diprionidae</taxon>
        <taxon>Diprioninae</taxon>
        <taxon>Neodiprion</taxon>
    </lineage>
</organism>
<reference evidence="4" key="1">
    <citation type="submission" date="2025-08" db="UniProtKB">
        <authorList>
            <consortium name="RefSeq"/>
        </authorList>
    </citation>
    <scope>IDENTIFICATION</scope>
    <source>
        <tissue evidence="4">Thorax and Abdomen</tissue>
    </source>
</reference>
<evidence type="ECO:0000313" key="3">
    <source>
        <dbReference type="Proteomes" id="UP000829291"/>
    </source>
</evidence>
<feature type="region of interest" description="Disordered" evidence="1">
    <location>
        <begin position="14"/>
        <end position="40"/>
    </location>
</feature>
<dbReference type="OrthoDB" id="7695948at2759"/>
<name>A0A6J0BZM3_NEOLC</name>
<keyword evidence="3" id="KW-1185">Reference proteome</keyword>
<feature type="region of interest" description="Disordered" evidence="1">
    <location>
        <begin position="537"/>
        <end position="578"/>
    </location>
</feature>
<gene>
    <name evidence="4" type="primary">LOC107224769</name>
</gene>
<feature type="region of interest" description="Disordered" evidence="1">
    <location>
        <begin position="638"/>
        <end position="703"/>
    </location>
</feature>
<dbReference type="GeneID" id="107224769"/>
<dbReference type="Proteomes" id="UP000829291">
    <property type="component" value="Chromosome 7"/>
</dbReference>
<feature type="compositionally biased region" description="Polar residues" evidence="1">
    <location>
        <begin position="537"/>
        <end position="566"/>
    </location>
</feature>
<feature type="compositionally biased region" description="Low complexity" evidence="1">
    <location>
        <begin position="14"/>
        <end position="37"/>
    </location>
</feature>
<accession>A0A6J0BZM3</accession>
<sequence length="720" mass="78946">MWLLVLAGLLAVSAGKESSGPSSSSSVAATAEKSSSSPDDLVLLEIDLKDPAKRSPVTATAVYGASPSQYVIRHGDESQELTPEYLGLLQQYTHTQQAPQPQARRPLPAYAKQQQQLQQAYQNSRVPAVAPPRPRAQLHPQALAQAEAAAQIQAQIDAQSRAEALQAARHGASSSAAPTYVDPKLGSFEQELLQLVSANQAQEFKLARGPAEAGPRYVEQTYADQLPEQYHVETSAGRYQQPSVQAAYQTQEDVSQIQYQAPRYQPKQAKAFRPSPRYQDPQEQVNLKALQQQAEAQAIAQAQAEAQAQALAFQRISHASHNKHQQSALDQIRLNNEQHRQAVIAEEARVRSEQQRQTNALEQIQHGAHVSEAGQAHLAAQAEEQAHPRPVDHEAQLKAQLKAQAHAEAAAARRAQEAAEFKAHADAIRNLQAQQQAHVKAQEDAHRNALALERNQLRAQAQAQALAQAQAEALYKHQQQVRAKAHGEAQAAARAQTEARKTDPNAPVVQYLLPTSVPLPPPNSYFTNEQIQKYATSASSYVPRSTQTPKAQDEQSYAQQQVNQPRQAHKYKAQPQSSIYVSQSGIAKKAPVKSLTIEEIIEQDQQSSPQVVRLPSLTGPQSLTQEDVAALISAGYSVTPVPPAKPAQRTAYPDPENSSVGYYKKQRSPEYGYDEAQVSAAQRRPARRQRLHQVAEETDSSASEKVLYVLRSDEISDAKE</sequence>
<dbReference type="AlphaFoldDB" id="A0A6J0BZM3"/>
<evidence type="ECO:0000256" key="1">
    <source>
        <dbReference type="SAM" id="MobiDB-lite"/>
    </source>
</evidence>
<dbReference type="RefSeq" id="XP_015520436.2">
    <property type="nucleotide sequence ID" value="XM_015664950.2"/>
</dbReference>
<evidence type="ECO:0000313" key="4">
    <source>
        <dbReference type="RefSeq" id="XP_015520436.2"/>
    </source>
</evidence>
<evidence type="ECO:0000256" key="2">
    <source>
        <dbReference type="SAM" id="SignalP"/>
    </source>
</evidence>
<feature type="chain" id="PRO_5046410358" evidence="2">
    <location>
        <begin position="16"/>
        <end position="720"/>
    </location>
</feature>
<dbReference type="KEGG" id="nlo:107224769"/>
<dbReference type="InParanoid" id="A0A6J0BZM3"/>